<dbReference type="Proteomes" id="UP000054342">
    <property type="component" value="Unassembled WGS sequence"/>
</dbReference>
<dbReference type="EMBL" id="KN847319">
    <property type="protein sequence ID" value="KIW56561.1"/>
    <property type="molecule type" value="Genomic_DNA"/>
</dbReference>
<evidence type="ECO:0000313" key="2">
    <source>
        <dbReference type="Proteomes" id="UP000054342"/>
    </source>
</evidence>
<dbReference type="GeneID" id="25327122"/>
<dbReference type="OrthoDB" id="529273at2759"/>
<accession>A0A0D2BVS2</accession>
<reference evidence="1 2" key="1">
    <citation type="submission" date="2015-01" db="EMBL/GenBank/DDBJ databases">
        <title>The Genome Sequence of Exophiala xenobiotica CBS118157.</title>
        <authorList>
            <consortium name="The Broad Institute Genomics Platform"/>
            <person name="Cuomo C."/>
            <person name="de Hoog S."/>
            <person name="Gorbushina A."/>
            <person name="Stielow B."/>
            <person name="Teixiera M."/>
            <person name="Abouelleil A."/>
            <person name="Chapman S.B."/>
            <person name="Priest M."/>
            <person name="Young S.K."/>
            <person name="Wortman J."/>
            <person name="Nusbaum C."/>
            <person name="Birren B."/>
        </authorList>
    </citation>
    <scope>NUCLEOTIDE SEQUENCE [LARGE SCALE GENOMIC DNA]</scope>
    <source>
        <strain evidence="1 2">CBS 118157</strain>
    </source>
</reference>
<dbReference type="RefSeq" id="XP_013317145.1">
    <property type="nucleotide sequence ID" value="XM_013461691.1"/>
</dbReference>
<organism evidence="1 2">
    <name type="scientific">Exophiala xenobiotica</name>
    <dbReference type="NCBI Taxonomy" id="348802"/>
    <lineage>
        <taxon>Eukaryota</taxon>
        <taxon>Fungi</taxon>
        <taxon>Dikarya</taxon>
        <taxon>Ascomycota</taxon>
        <taxon>Pezizomycotina</taxon>
        <taxon>Eurotiomycetes</taxon>
        <taxon>Chaetothyriomycetidae</taxon>
        <taxon>Chaetothyriales</taxon>
        <taxon>Herpotrichiellaceae</taxon>
        <taxon>Exophiala</taxon>
    </lineage>
</organism>
<evidence type="ECO:0000313" key="1">
    <source>
        <dbReference type="EMBL" id="KIW56561.1"/>
    </source>
</evidence>
<sequence>MPNRLPREDVRRRGQLHQQHNLISVTPEAEIPWPAYANAVIDKATNWLWVFSYVDSSFGGSYLGRTLRLNVNQLQNSTGDFSDAMTLRGVSDYLISCVDNVLVALSSARLVASNATSPVQARVAVAAVTLGETKYICGILALNMVVCLVYVAEALRTRFWRDMPRLELMDLTSVVIAAWKGGIVYAGGTAKDDAFGAETISKRLPITLSERTASIPSIIPAAASEMVSSSTESLLAKNRSR</sequence>
<protein>
    <submittedName>
        <fullName evidence="1">Uncharacterized protein</fullName>
    </submittedName>
</protein>
<proteinExistence type="predicted"/>
<gene>
    <name evidence="1" type="ORF">PV05_05214</name>
</gene>
<keyword evidence="2" id="KW-1185">Reference proteome</keyword>
<name>A0A0D2BVS2_9EURO</name>
<dbReference type="HOGENOM" id="CLU_1151809_0_0_1"/>
<dbReference type="AlphaFoldDB" id="A0A0D2BVS2"/>